<name>A0A1Q2YC32_9ASCO</name>
<reference evidence="1 2" key="1">
    <citation type="submission" date="2016-08" db="EMBL/GenBank/DDBJ databases">
        <title>Whole genome shotgun sequence of Pichia membranifaciens KS47-1.</title>
        <authorList>
            <person name="Konishi M."/>
            <person name="Ishida M."/>
            <person name="Arakawa T."/>
            <person name="Kato Y."/>
            <person name="Horiuchi J."/>
        </authorList>
    </citation>
    <scope>NUCLEOTIDE SEQUENCE [LARGE SCALE GENOMIC DNA]</scope>
    <source>
        <strain evidence="1 2">KS47-1</strain>
    </source>
</reference>
<dbReference type="AlphaFoldDB" id="A0A1Q2YC32"/>
<accession>A0A1Q2YC32</accession>
<protein>
    <submittedName>
        <fullName evidence="1">Uncharacterized protein</fullName>
    </submittedName>
</protein>
<keyword evidence="2" id="KW-1185">Reference proteome</keyword>
<comment type="caution">
    <text evidence="1">The sequence shown here is derived from an EMBL/GenBank/DDBJ whole genome shotgun (WGS) entry which is preliminary data.</text>
</comment>
<dbReference type="Proteomes" id="UP000186136">
    <property type="component" value="Unassembled WGS sequence"/>
</dbReference>
<evidence type="ECO:0000313" key="2">
    <source>
        <dbReference type="Proteomes" id="UP000186136"/>
    </source>
</evidence>
<dbReference type="EMBL" id="BDGI01000020">
    <property type="protein sequence ID" value="GAV27094.1"/>
    <property type="molecule type" value="Genomic_DNA"/>
</dbReference>
<evidence type="ECO:0000313" key="1">
    <source>
        <dbReference type="EMBL" id="GAV27094.1"/>
    </source>
</evidence>
<gene>
    <name evidence="1" type="ORF">PMKS-000555</name>
</gene>
<organism evidence="1 2">
    <name type="scientific">Pichia membranifaciens</name>
    <dbReference type="NCBI Taxonomy" id="4926"/>
    <lineage>
        <taxon>Eukaryota</taxon>
        <taxon>Fungi</taxon>
        <taxon>Dikarya</taxon>
        <taxon>Ascomycota</taxon>
        <taxon>Saccharomycotina</taxon>
        <taxon>Pichiomycetes</taxon>
        <taxon>Pichiales</taxon>
        <taxon>Pichiaceae</taxon>
        <taxon>Pichia</taxon>
    </lineage>
</organism>
<proteinExistence type="predicted"/>
<sequence>MIRAPPLGSLGLPSAAGALEIAVSFLDGDVAAFGQLEPHVPQRILAHVVSLDNQRVRDAAVDAPAAAIASVPSGVGAPAIVGARACARARDSVVRSVVA</sequence>